<dbReference type="SMART" id="SM00233">
    <property type="entry name" value="PH"/>
    <property type="match status" value="1"/>
</dbReference>
<comment type="domain">
    <text evidence="6">The BAR domain mediates homodimerization, it can neither bind membrane nor impart curvature, but instead requires the neighboring PH domain to achieve these functions.</text>
</comment>
<dbReference type="PROSITE" id="PS50115">
    <property type="entry name" value="ARFGAP"/>
    <property type="match status" value="1"/>
</dbReference>
<evidence type="ECO:0000313" key="10">
    <source>
        <dbReference type="EMBL" id="MEQ2265526.1"/>
    </source>
</evidence>
<feature type="domain" description="PH" evidence="8">
    <location>
        <begin position="222"/>
        <end position="317"/>
    </location>
</feature>
<dbReference type="Gene3D" id="1.10.220.150">
    <property type="entry name" value="Arf GTPase activating protein"/>
    <property type="match status" value="1"/>
</dbReference>
<comment type="caution">
    <text evidence="10">The sequence shown here is derived from an EMBL/GenBank/DDBJ whole genome shotgun (WGS) entry which is preliminary data.</text>
</comment>
<evidence type="ECO:0000259" key="9">
    <source>
        <dbReference type="PROSITE" id="PS50115"/>
    </source>
</evidence>
<evidence type="ECO:0000256" key="1">
    <source>
        <dbReference type="ARBA" id="ARBA00022723"/>
    </source>
</evidence>
<dbReference type="SUPFAM" id="SSF50729">
    <property type="entry name" value="PH domain-like"/>
    <property type="match status" value="1"/>
</dbReference>
<dbReference type="Pfam" id="PF01412">
    <property type="entry name" value="ArfGap"/>
    <property type="match status" value="1"/>
</dbReference>
<dbReference type="PANTHER" id="PTHR23180">
    <property type="entry name" value="CENTAURIN/ARF"/>
    <property type="match status" value="1"/>
</dbReference>
<feature type="region of interest" description="Disordered" evidence="7">
    <location>
        <begin position="323"/>
        <end position="348"/>
    </location>
</feature>
<keyword evidence="11" id="KW-1185">Reference proteome</keyword>
<dbReference type="Gene3D" id="2.30.29.30">
    <property type="entry name" value="Pleckstrin-homology domain (PH domain)/Phosphotyrosine-binding domain (PTB)"/>
    <property type="match status" value="1"/>
</dbReference>
<keyword evidence="2 5" id="KW-0863">Zinc-finger</keyword>
<reference evidence="10 11" key="1">
    <citation type="submission" date="2021-06" db="EMBL/GenBank/DDBJ databases">
        <authorList>
            <person name="Palmer J.M."/>
        </authorList>
    </citation>
    <scope>NUCLEOTIDE SEQUENCE [LARGE SCALE GENOMIC DNA]</scope>
    <source>
        <strain evidence="10 11">XR_2019</strain>
        <tissue evidence="10">Muscle</tissue>
    </source>
</reference>
<keyword evidence="4 6" id="KW-0040">ANK repeat</keyword>
<dbReference type="InterPro" id="IPR038508">
    <property type="entry name" value="ArfGAP_dom_sf"/>
</dbReference>
<evidence type="ECO:0000256" key="3">
    <source>
        <dbReference type="ARBA" id="ARBA00022833"/>
    </source>
</evidence>
<evidence type="ECO:0000259" key="8">
    <source>
        <dbReference type="PROSITE" id="PS50003"/>
    </source>
</evidence>
<dbReference type="InterPro" id="IPR001849">
    <property type="entry name" value="PH_domain"/>
</dbReference>
<dbReference type="InterPro" id="IPR027267">
    <property type="entry name" value="AH/BAR_dom_sf"/>
</dbReference>
<evidence type="ECO:0000256" key="6">
    <source>
        <dbReference type="RuleBase" id="RU369028"/>
    </source>
</evidence>
<gene>
    <name evidence="10" type="ORF">XENORESO_008560</name>
</gene>
<dbReference type="Gene3D" id="1.20.1270.60">
    <property type="entry name" value="Arfaptin homology (AH) domain/BAR domain"/>
    <property type="match status" value="1"/>
</dbReference>
<dbReference type="SUPFAM" id="SSF57863">
    <property type="entry name" value="ArfGap/RecO-like zinc finger"/>
    <property type="match status" value="1"/>
</dbReference>
<evidence type="ECO:0000256" key="5">
    <source>
        <dbReference type="PROSITE-ProRule" id="PRU00288"/>
    </source>
</evidence>
<keyword evidence="6" id="KW-0677">Repeat</keyword>
<evidence type="ECO:0000256" key="4">
    <source>
        <dbReference type="ARBA" id="ARBA00023043"/>
    </source>
</evidence>
<keyword evidence="3 6" id="KW-0862">Zinc</keyword>
<comment type="domain">
    <text evidence="6">PH domain binds phospholipids including phosphatidic acid, phosphatidylinositol 3-phosphate, phosphatidylinositol 3,5-bisphosphate (PIP2) and phosphatidylinositol 3,4,5-trisphosphate (PIP3). May mediate protein binding to PIP2 or PIP3 containing membranes.</text>
</comment>
<keyword evidence="6" id="KW-0343">GTPase activation</keyword>
<dbReference type="InterPro" id="IPR001164">
    <property type="entry name" value="ArfGAP_dom"/>
</dbReference>
<dbReference type="InterPro" id="IPR004148">
    <property type="entry name" value="BAR_dom"/>
</dbReference>
<dbReference type="Pfam" id="PF00169">
    <property type="entry name" value="PH"/>
    <property type="match status" value="1"/>
</dbReference>
<keyword evidence="6" id="KW-0967">Endosome</keyword>
<sequence>MLEAGRVYCQTSKSFVNGLRELGHQWSTDNMMEDCLDKFSKKLSVILDAQGEVIETIQKSVRTKLQTFVKEDVRRFKDVRKEFERSSETLEGALARNAQAPRGKQHEVEEATNALVNARKAFRSGSLDYVLEINVIEAKKKADILLAMLSLMETQAQFFQQGHQSLSELDQYCQKLSEEHTQFVLNSAREKRDMEQRHAAIKKKDMSYDDSVLDFNSDAANGIAMEGYLYKRASNAFKTWSRRWFSIQKNQLVYQKKFKDQPTVVVEDLRLCTVKPSSENERRFCFEVVSPSKCCLLQADSDREQQAWISAVQNSIASAFQERREDTHSPRQRCSSVSMSSLGGGGGIGEQESEGCKALEEIQAIPGNKQCCDCGEPGPDWASINLGITLCIVCSGIHR</sequence>
<name>A0ABV0W7I1_9TELE</name>
<evidence type="ECO:0000313" key="11">
    <source>
        <dbReference type="Proteomes" id="UP001444071"/>
    </source>
</evidence>
<dbReference type="Proteomes" id="UP001444071">
    <property type="component" value="Unassembled WGS sequence"/>
</dbReference>
<accession>A0ABV0W7I1</accession>
<dbReference type="PROSITE" id="PS50003">
    <property type="entry name" value="PH_DOMAIN"/>
    <property type="match status" value="1"/>
</dbReference>
<organism evidence="10 11">
    <name type="scientific">Xenotaenia resolanae</name>
    <dbReference type="NCBI Taxonomy" id="208358"/>
    <lineage>
        <taxon>Eukaryota</taxon>
        <taxon>Metazoa</taxon>
        <taxon>Chordata</taxon>
        <taxon>Craniata</taxon>
        <taxon>Vertebrata</taxon>
        <taxon>Euteleostomi</taxon>
        <taxon>Actinopterygii</taxon>
        <taxon>Neopterygii</taxon>
        <taxon>Teleostei</taxon>
        <taxon>Neoteleostei</taxon>
        <taxon>Acanthomorphata</taxon>
        <taxon>Ovalentaria</taxon>
        <taxon>Atherinomorphae</taxon>
        <taxon>Cyprinodontiformes</taxon>
        <taxon>Goodeidae</taxon>
        <taxon>Xenotaenia</taxon>
    </lineage>
</organism>
<comment type="subcellular location">
    <subcellularLocation>
        <location evidence="6">Endosome membrane</location>
        <topology evidence="6">Peripheral membrane protein</topology>
    </subcellularLocation>
</comment>
<comment type="function">
    <text evidence="6">GTPase-activating protein for the ADP ribosylation factor family.</text>
</comment>
<dbReference type="SUPFAM" id="SSF103657">
    <property type="entry name" value="BAR/IMD domain-like"/>
    <property type="match status" value="1"/>
</dbReference>
<keyword evidence="1 6" id="KW-0479">Metal-binding</keyword>
<evidence type="ECO:0000256" key="2">
    <source>
        <dbReference type="ARBA" id="ARBA00022771"/>
    </source>
</evidence>
<dbReference type="CDD" id="cd13250">
    <property type="entry name" value="PH_ACAP"/>
    <property type="match status" value="1"/>
</dbReference>
<comment type="activity regulation">
    <text evidence="6">GAP activity stimulated by phosphatidylinositol 4,5-bisphosphate (PIP2) and phosphatidic acid.</text>
</comment>
<dbReference type="InterPro" id="IPR037278">
    <property type="entry name" value="ARFGAP/RecO"/>
</dbReference>
<dbReference type="InterPro" id="IPR045258">
    <property type="entry name" value="ACAP1/2/3-like"/>
</dbReference>
<dbReference type="EMBL" id="JAHRIM010032745">
    <property type="protein sequence ID" value="MEQ2265526.1"/>
    <property type="molecule type" value="Genomic_DNA"/>
</dbReference>
<dbReference type="InterPro" id="IPR011993">
    <property type="entry name" value="PH-like_dom_sf"/>
</dbReference>
<dbReference type="PRINTS" id="PR00405">
    <property type="entry name" value="REVINTRACTNG"/>
</dbReference>
<protein>
    <recommendedName>
        <fullName evidence="6">Arf-GAP with coiled-coil, ANK repeat and PH domain-containing protein</fullName>
        <shortName evidence="6">Cnt-b</shortName>
    </recommendedName>
    <alternativeName>
        <fullName evidence="6">Centaurin-beta</fullName>
    </alternativeName>
</protein>
<dbReference type="PANTHER" id="PTHR23180:SF197">
    <property type="entry name" value="ARF-GAP WITH COILED-COIL, ANK REPEAT AND PH DOMAIN-CONTAINING PROTEIN 1"/>
    <property type="match status" value="1"/>
</dbReference>
<dbReference type="Pfam" id="PF16746">
    <property type="entry name" value="BAR_3"/>
    <property type="match status" value="1"/>
</dbReference>
<proteinExistence type="predicted"/>
<feature type="domain" description="Arf-GAP" evidence="9">
    <location>
        <begin position="356"/>
        <end position="399"/>
    </location>
</feature>
<evidence type="ECO:0000256" key="7">
    <source>
        <dbReference type="SAM" id="MobiDB-lite"/>
    </source>
</evidence>